<reference evidence="2" key="1">
    <citation type="journal article" date="2023" name="Nat. Plants">
        <title>Single-cell RNA sequencing provides a high-resolution roadmap for understanding the multicellular compartmentation of specialized metabolism.</title>
        <authorList>
            <person name="Sun S."/>
            <person name="Shen X."/>
            <person name="Li Y."/>
            <person name="Li Y."/>
            <person name="Wang S."/>
            <person name="Li R."/>
            <person name="Zhang H."/>
            <person name="Shen G."/>
            <person name="Guo B."/>
            <person name="Wei J."/>
            <person name="Xu J."/>
            <person name="St-Pierre B."/>
            <person name="Chen S."/>
            <person name="Sun C."/>
        </authorList>
    </citation>
    <scope>NUCLEOTIDE SEQUENCE [LARGE SCALE GENOMIC DNA]</scope>
</reference>
<dbReference type="Proteomes" id="UP001060085">
    <property type="component" value="Linkage Group LG02"/>
</dbReference>
<keyword evidence="2" id="KW-1185">Reference proteome</keyword>
<proteinExistence type="predicted"/>
<evidence type="ECO:0000313" key="2">
    <source>
        <dbReference type="Proteomes" id="UP001060085"/>
    </source>
</evidence>
<organism evidence="1 2">
    <name type="scientific">Catharanthus roseus</name>
    <name type="common">Madagascar periwinkle</name>
    <name type="synonym">Vinca rosea</name>
    <dbReference type="NCBI Taxonomy" id="4058"/>
    <lineage>
        <taxon>Eukaryota</taxon>
        <taxon>Viridiplantae</taxon>
        <taxon>Streptophyta</taxon>
        <taxon>Embryophyta</taxon>
        <taxon>Tracheophyta</taxon>
        <taxon>Spermatophyta</taxon>
        <taxon>Magnoliopsida</taxon>
        <taxon>eudicotyledons</taxon>
        <taxon>Gunneridae</taxon>
        <taxon>Pentapetalae</taxon>
        <taxon>asterids</taxon>
        <taxon>lamiids</taxon>
        <taxon>Gentianales</taxon>
        <taxon>Apocynaceae</taxon>
        <taxon>Rauvolfioideae</taxon>
        <taxon>Vinceae</taxon>
        <taxon>Catharanthinae</taxon>
        <taxon>Catharanthus</taxon>
    </lineage>
</organism>
<evidence type="ECO:0000313" key="1">
    <source>
        <dbReference type="EMBL" id="KAI5677453.1"/>
    </source>
</evidence>
<dbReference type="EMBL" id="CM044702">
    <property type="protein sequence ID" value="KAI5677453.1"/>
    <property type="molecule type" value="Genomic_DNA"/>
</dbReference>
<gene>
    <name evidence="1" type="ORF">M9H77_08403</name>
</gene>
<sequence>MTGQERSEGREKKKRKEKREGWRVEEFSGHKDLYSSCPNFFFPLQPNDVNGPQPCSRRVSREEKKRERNRERGLLVTSVTAEAISKGIIPYHSLAYLRRLDVALPLLGDPIRSIILQQVISEPGSDSSAPASDNSLLDLRSSSDLASEVPLTHSVLTVSLFLLFLLIRLASVILLNTLPDSFNDIKYAIKYGRDDSSLSDPNFSFPLQPNDVNGPQPWSRLFLTGSRDARAVRVDHPGRPLRVSCEEKKRERNREIGLPVTSVTVEAISKGIIADHPLAYLRCLDTALPLLGDCLHFW</sequence>
<accession>A0ACC0BXP5</accession>
<comment type="caution">
    <text evidence="1">The sequence shown here is derived from an EMBL/GenBank/DDBJ whole genome shotgun (WGS) entry which is preliminary data.</text>
</comment>
<name>A0ACC0BXP5_CATRO</name>
<protein>
    <submittedName>
        <fullName evidence="1">Uncharacterized protein</fullName>
    </submittedName>
</protein>